<dbReference type="Proteomes" id="UP000235145">
    <property type="component" value="Unassembled WGS sequence"/>
</dbReference>
<organism evidence="3 4">
    <name type="scientific">Lactuca sativa</name>
    <name type="common">Garden lettuce</name>
    <dbReference type="NCBI Taxonomy" id="4236"/>
    <lineage>
        <taxon>Eukaryota</taxon>
        <taxon>Viridiplantae</taxon>
        <taxon>Streptophyta</taxon>
        <taxon>Embryophyta</taxon>
        <taxon>Tracheophyta</taxon>
        <taxon>Spermatophyta</taxon>
        <taxon>Magnoliopsida</taxon>
        <taxon>eudicotyledons</taxon>
        <taxon>Gunneridae</taxon>
        <taxon>Pentapetalae</taxon>
        <taxon>asterids</taxon>
        <taxon>campanulids</taxon>
        <taxon>Asterales</taxon>
        <taxon>Asteraceae</taxon>
        <taxon>Cichorioideae</taxon>
        <taxon>Cichorieae</taxon>
        <taxon>Lactucinae</taxon>
        <taxon>Lactuca</taxon>
    </lineage>
</organism>
<keyword evidence="1" id="KW-0732">Signal</keyword>
<accession>A0A9R1URU0</accession>
<dbReference type="AlphaFoldDB" id="A0A9R1URU0"/>
<evidence type="ECO:0000256" key="1">
    <source>
        <dbReference type="ARBA" id="ARBA00022729"/>
    </source>
</evidence>
<dbReference type="EMBL" id="NBSK02000008">
    <property type="protein sequence ID" value="KAJ0192134.1"/>
    <property type="molecule type" value="Genomic_DNA"/>
</dbReference>
<protein>
    <recommendedName>
        <fullName evidence="2">Prolamin-like domain-containing protein</fullName>
    </recommendedName>
</protein>
<evidence type="ECO:0000313" key="3">
    <source>
        <dbReference type="EMBL" id="KAJ0192134.1"/>
    </source>
</evidence>
<proteinExistence type="predicted"/>
<dbReference type="InterPro" id="IPR008502">
    <property type="entry name" value="Prolamin-like"/>
</dbReference>
<name>A0A9R1URU0_LACSA</name>
<evidence type="ECO:0000313" key="4">
    <source>
        <dbReference type="Proteomes" id="UP000235145"/>
    </source>
</evidence>
<keyword evidence="4" id="KW-1185">Reference proteome</keyword>
<feature type="domain" description="Prolamin-like" evidence="2">
    <location>
        <begin position="27"/>
        <end position="89"/>
    </location>
</feature>
<evidence type="ECO:0000259" key="2">
    <source>
        <dbReference type="Pfam" id="PF05617"/>
    </source>
</evidence>
<comment type="caution">
    <text evidence="3">The sequence shown here is derived from an EMBL/GenBank/DDBJ whole genome shotgun (WGS) entry which is preliminary data.</text>
</comment>
<dbReference type="Pfam" id="PF05617">
    <property type="entry name" value="Prolamin_like"/>
    <property type="match status" value="1"/>
</dbReference>
<dbReference type="PANTHER" id="PTHR31181:SF67">
    <property type="entry name" value="PROLAMIN-LIKE PROTEIN (DUF1278)"/>
    <property type="match status" value="1"/>
</dbReference>
<gene>
    <name evidence="3" type="ORF">LSAT_V11C800413850</name>
</gene>
<sequence length="103" mass="11768">MVALANDRSISTPNFDLYLPEKANILKCRAAYMSMGDCYLETTTAYRTGQARIFLGPKCCRAAQELNSWCWPKFFGLNPFYPPILDIYCSKFKDGQPKIPPSW</sequence>
<dbReference type="PANTHER" id="PTHR31181">
    <property type="entry name" value="EGG CELL-SECRETED PROTEIN 1.4"/>
    <property type="match status" value="1"/>
</dbReference>
<reference evidence="3 4" key="1">
    <citation type="journal article" date="2017" name="Nat. Commun.">
        <title>Genome assembly with in vitro proximity ligation data and whole-genome triplication in lettuce.</title>
        <authorList>
            <person name="Reyes-Chin-Wo S."/>
            <person name="Wang Z."/>
            <person name="Yang X."/>
            <person name="Kozik A."/>
            <person name="Arikit S."/>
            <person name="Song C."/>
            <person name="Xia L."/>
            <person name="Froenicke L."/>
            <person name="Lavelle D.O."/>
            <person name="Truco M.J."/>
            <person name="Xia R."/>
            <person name="Zhu S."/>
            <person name="Xu C."/>
            <person name="Xu H."/>
            <person name="Xu X."/>
            <person name="Cox K."/>
            <person name="Korf I."/>
            <person name="Meyers B.C."/>
            <person name="Michelmore R.W."/>
        </authorList>
    </citation>
    <scope>NUCLEOTIDE SEQUENCE [LARGE SCALE GENOMIC DNA]</scope>
    <source>
        <strain evidence="4">cv. Salinas</strain>
        <tissue evidence="3">Seedlings</tissue>
    </source>
</reference>